<protein>
    <recommendedName>
        <fullName evidence="4">O-antigen ligase domain-containing protein</fullName>
    </recommendedName>
</protein>
<dbReference type="AlphaFoldDB" id="A0A6B3LLS9"/>
<feature type="transmembrane region" description="Helical" evidence="1">
    <location>
        <begin position="392"/>
        <end position="410"/>
    </location>
</feature>
<feature type="transmembrane region" description="Helical" evidence="1">
    <location>
        <begin position="21"/>
        <end position="38"/>
    </location>
</feature>
<sequence>MIGFGIMLLAVYLYWESSKRYLSVFLVFFIVTGGFQLVPTDLMVLSTIGITKTYDWALVYLILLLVVEPRIILNLTIWKDRNGIALYSGVLLFLLLYNLLFVGVEVQVAIRVFRNYIFFLLLFPFVNLPTPDFIKVFRLLTYFTTLASFLFCLQPLLGHGILAGAPELLPDEGGGLIRFYNLPYFLVPVTLALLVGKSSLNLRYHYLVLTINLVAIVLSQHRNLILSIPICYFTFLIIQNKLNLIKVTASSVAIVVAFFCINYFFEGRFFKGIVKLSESFNEVTPTIIQYANLSDISTTEFRRLHFMERLYYVQADVLKSLFGIGFLTEDSALTKQLSFNIGLLTEYGDIIQVDTSDITWSLLLVHFGLVGIAAFLYFYWSCLRICYSNKDQALFMLGVLYITNLLFISFFGIDIVSVHTITLLAFILGFYYSLKSHINQKSQPETQIQQYAS</sequence>
<name>A0A6B3LLS9_9BACT</name>
<feature type="transmembrane region" description="Helical" evidence="1">
    <location>
        <begin position="108"/>
        <end position="127"/>
    </location>
</feature>
<reference evidence="2 3" key="1">
    <citation type="submission" date="2020-02" db="EMBL/GenBank/DDBJ databases">
        <authorList>
            <person name="Kim M.K."/>
        </authorList>
    </citation>
    <scope>NUCLEOTIDE SEQUENCE [LARGE SCALE GENOMIC DNA]</scope>
    <source>
        <strain evidence="2 3">BT327</strain>
    </source>
</reference>
<evidence type="ECO:0000313" key="2">
    <source>
        <dbReference type="EMBL" id="NEM97749.1"/>
    </source>
</evidence>
<evidence type="ECO:0000256" key="1">
    <source>
        <dbReference type="SAM" id="Phobius"/>
    </source>
</evidence>
<accession>A0A6B3LLS9</accession>
<feature type="transmembrane region" description="Helical" evidence="1">
    <location>
        <begin position="177"/>
        <end position="195"/>
    </location>
</feature>
<proteinExistence type="predicted"/>
<dbReference type="RefSeq" id="WP_163914396.1">
    <property type="nucleotide sequence ID" value="NZ_JAAGWD010000003.1"/>
</dbReference>
<feature type="transmembrane region" description="Helical" evidence="1">
    <location>
        <begin position="207"/>
        <end position="238"/>
    </location>
</feature>
<evidence type="ECO:0000313" key="3">
    <source>
        <dbReference type="Proteomes" id="UP000474777"/>
    </source>
</evidence>
<keyword evidence="3" id="KW-1185">Reference proteome</keyword>
<comment type="caution">
    <text evidence="2">The sequence shown here is derived from an EMBL/GenBank/DDBJ whole genome shotgun (WGS) entry which is preliminary data.</text>
</comment>
<keyword evidence="1" id="KW-1133">Transmembrane helix</keyword>
<dbReference type="Proteomes" id="UP000474777">
    <property type="component" value="Unassembled WGS sequence"/>
</dbReference>
<organism evidence="2 3">
    <name type="scientific">Pontibacter burrus</name>
    <dbReference type="NCBI Taxonomy" id="2704466"/>
    <lineage>
        <taxon>Bacteria</taxon>
        <taxon>Pseudomonadati</taxon>
        <taxon>Bacteroidota</taxon>
        <taxon>Cytophagia</taxon>
        <taxon>Cytophagales</taxon>
        <taxon>Hymenobacteraceae</taxon>
        <taxon>Pontibacter</taxon>
    </lineage>
</organism>
<evidence type="ECO:0008006" key="4">
    <source>
        <dbReference type="Google" id="ProtNLM"/>
    </source>
</evidence>
<feature type="transmembrane region" description="Helical" evidence="1">
    <location>
        <begin position="416"/>
        <end position="434"/>
    </location>
</feature>
<keyword evidence="1" id="KW-0812">Transmembrane</keyword>
<feature type="transmembrane region" description="Helical" evidence="1">
    <location>
        <begin position="139"/>
        <end position="157"/>
    </location>
</feature>
<dbReference type="EMBL" id="JAAGWD010000003">
    <property type="protein sequence ID" value="NEM97749.1"/>
    <property type="molecule type" value="Genomic_DNA"/>
</dbReference>
<feature type="transmembrane region" description="Helical" evidence="1">
    <location>
        <begin position="58"/>
        <end position="77"/>
    </location>
</feature>
<feature type="transmembrane region" description="Helical" evidence="1">
    <location>
        <begin position="84"/>
        <end position="102"/>
    </location>
</feature>
<keyword evidence="1" id="KW-0472">Membrane</keyword>
<feature type="transmembrane region" description="Helical" evidence="1">
    <location>
        <begin position="244"/>
        <end position="265"/>
    </location>
</feature>
<gene>
    <name evidence="2" type="ORF">GXP69_08590</name>
</gene>
<feature type="transmembrane region" description="Helical" evidence="1">
    <location>
        <begin position="358"/>
        <end position="380"/>
    </location>
</feature>